<proteinExistence type="predicted"/>
<comment type="caution">
    <text evidence="2">The sequence shown here is derived from an EMBL/GenBank/DDBJ whole genome shotgun (WGS) entry which is preliminary data.</text>
</comment>
<dbReference type="EMBL" id="BMAU01021350">
    <property type="protein sequence ID" value="GFY18902.1"/>
    <property type="molecule type" value="Genomic_DNA"/>
</dbReference>
<keyword evidence="3" id="KW-1185">Reference proteome</keyword>
<evidence type="ECO:0000256" key="1">
    <source>
        <dbReference type="SAM" id="SignalP"/>
    </source>
</evidence>
<organism evidence="2 3">
    <name type="scientific">Trichonephila clavipes</name>
    <name type="common">Golden silk orbweaver</name>
    <name type="synonym">Nephila clavipes</name>
    <dbReference type="NCBI Taxonomy" id="2585209"/>
    <lineage>
        <taxon>Eukaryota</taxon>
        <taxon>Metazoa</taxon>
        <taxon>Ecdysozoa</taxon>
        <taxon>Arthropoda</taxon>
        <taxon>Chelicerata</taxon>
        <taxon>Arachnida</taxon>
        <taxon>Araneae</taxon>
        <taxon>Araneomorphae</taxon>
        <taxon>Entelegynae</taxon>
        <taxon>Araneoidea</taxon>
        <taxon>Nephilidae</taxon>
        <taxon>Trichonephila</taxon>
    </lineage>
</organism>
<feature type="chain" id="PRO_5036456219" evidence="1">
    <location>
        <begin position="23"/>
        <end position="135"/>
    </location>
</feature>
<name>A0A8X6SRZ8_TRICX</name>
<dbReference type="Proteomes" id="UP000887159">
    <property type="component" value="Unassembled WGS sequence"/>
</dbReference>
<feature type="signal peptide" evidence="1">
    <location>
        <begin position="1"/>
        <end position="22"/>
    </location>
</feature>
<protein>
    <submittedName>
        <fullName evidence="2">Uncharacterized protein</fullName>
    </submittedName>
</protein>
<keyword evidence="1" id="KW-0732">Signal</keyword>
<evidence type="ECO:0000313" key="2">
    <source>
        <dbReference type="EMBL" id="GFY18902.1"/>
    </source>
</evidence>
<sequence length="135" mass="15299">MHDDELWLIIGLLRIPVPLCVGWKCHTTAAELKYSQKIVVSKRNDNTNGLAGNLAGTTLLRLGHSSIPWRAQDSIDMQGLQHLLLSMLANAAVMSYFVFRSFLVNYGSYRICPPPEKTSYLRIYMENVGFEKRIV</sequence>
<evidence type="ECO:0000313" key="3">
    <source>
        <dbReference type="Proteomes" id="UP000887159"/>
    </source>
</evidence>
<gene>
    <name evidence="2" type="ORF">TNCV_3875901</name>
</gene>
<reference evidence="2" key="1">
    <citation type="submission" date="2020-08" db="EMBL/GenBank/DDBJ databases">
        <title>Multicomponent nature underlies the extraordinary mechanical properties of spider dragline silk.</title>
        <authorList>
            <person name="Kono N."/>
            <person name="Nakamura H."/>
            <person name="Mori M."/>
            <person name="Yoshida Y."/>
            <person name="Ohtoshi R."/>
            <person name="Malay A.D."/>
            <person name="Moran D.A.P."/>
            <person name="Tomita M."/>
            <person name="Numata K."/>
            <person name="Arakawa K."/>
        </authorList>
    </citation>
    <scope>NUCLEOTIDE SEQUENCE</scope>
</reference>
<dbReference type="AlphaFoldDB" id="A0A8X6SRZ8"/>
<accession>A0A8X6SRZ8</accession>